<dbReference type="RefSeq" id="WP_207542076.1">
    <property type="nucleotide sequence ID" value="NZ_JAFNAA010000008.1"/>
</dbReference>
<feature type="binding site" evidence="8">
    <location>
        <position position="153"/>
    </location>
    <ligand>
        <name>[4Fe-4S] cluster</name>
        <dbReference type="ChEBI" id="CHEBI:49883"/>
        <label>3</label>
    </ligand>
</feature>
<feature type="binding site" evidence="8">
    <location>
        <position position="42"/>
    </location>
    <ligand>
        <name>[4Fe-4S] cluster</name>
        <dbReference type="ChEBI" id="CHEBI:49883"/>
        <label>1</label>
    </ligand>
</feature>
<dbReference type="GO" id="GO:0046872">
    <property type="term" value="F:metal ion binding"/>
    <property type="evidence" value="ECO:0007669"/>
    <property type="project" value="UniProtKB-KW"/>
</dbReference>
<evidence type="ECO:0000256" key="5">
    <source>
        <dbReference type="ARBA" id="ARBA00022982"/>
    </source>
</evidence>
<protein>
    <recommendedName>
        <fullName evidence="8">Ferredoxin-type protein NapF</fullName>
    </recommendedName>
</protein>
<feature type="binding site" evidence="8">
    <location>
        <position position="146"/>
    </location>
    <ligand>
        <name>[4Fe-4S] cluster</name>
        <dbReference type="ChEBI" id="CHEBI:49883"/>
        <label>3</label>
    </ligand>
</feature>
<keyword evidence="5" id="KW-0249">Electron transport</keyword>
<evidence type="ECO:0000256" key="1">
    <source>
        <dbReference type="ARBA" id="ARBA00022448"/>
    </source>
</evidence>
<comment type="cofactor">
    <cofactor evidence="8">
        <name>[4Fe-4S] cluster</name>
        <dbReference type="ChEBI" id="CHEBI:49883"/>
    </cofactor>
</comment>
<evidence type="ECO:0000313" key="11">
    <source>
        <dbReference type="Proteomes" id="UP000664658"/>
    </source>
</evidence>
<dbReference type="Pfam" id="PF12800">
    <property type="entry name" value="Fer4_4"/>
    <property type="match status" value="1"/>
</dbReference>
<keyword evidence="6 8" id="KW-0408">Iron</keyword>
<dbReference type="NCBIfam" id="TIGR00402">
    <property type="entry name" value="napF"/>
    <property type="match status" value="1"/>
</dbReference>
<accession>A0A8I1W7J2</accession>
<feature type="domain" description="4Fe-4S ferredoxin-type" evidence="9">
    <location>
        <begin position="26"/>
        <end position="59"/>
    </location>
</feature>
<feature type="binding site" evidence="8">
    <location>
        <position position="143"/>
    </location>
    <ligand>
        <name>[4Fe-4S] cluster</name>
        <dbReference type="ChEBI" id="CHEBI:49883"/>
        <label>3</label>
    </ligand>
</feature>
<organism evidence="10 11">
    <name type="scientific">Plesiomonas shigelloides</name>
    <name type="common">Aeromonas shigelloides</name>
    <dbReference type="NCBI Taxonomy" id="703"/>
    <lineage>
        <taxon>Bacteria</taxon>
        <taxon>Pseudomonadati</taxon>
        <taxon>Pseudomonadota</taxon>
        <taxon>Gammaproteobacteria</taxon>
        <taxon>Enterobacterales</taxon>
        <taxon>Enterobacteriaceae</taxon>
        <taxon>Plesiomonas</taxon>
    </lineage>
</organism>
<comment type="similarity">
    <text evidence="8">Belongs to the NapF family.</text>
</comment>
<dbReference type="Gene3D" id="3.30.70.20">
    <property type="match status" value="2"/>
</dbReference>
<feature type="binding site" evidence="8">
    <location>
        <position position="149"/>
    </location>
    <ligand>
        <name>[4Fe-4S] cluster</name>
        <dbReference type="ChEBI" id="CHEBI:49883"/>
        <label>3</label>
    </ligand>
</feature>
<evidence type="ECO:0000259" key="9">
    <source>
        <dbReference type="PROSITE" id="PS51379"/>
    </source>
</evidence>
<dbReference type="InterPro" id="IPR017896">
    <property type="entry name" value="4Fe4S_Fe-S-bd"/>
</dbReference>
<evidence type="ECO:0000256" key="3">
    <source>
        <dbReference type="ARBA" id="ARBA00022723"/>
    </source>
</evidence>
<dbReference type="InterPro" id="IPR004496">
    <property type="entry name" value="NapF"/>
</dbReference>
<comment type="subunit">
    <text evidence="8">Interacts with the cytoplasmic NapA precursor.</text>
</comment>
<sequence length="169" mass="18404">MTSLSRRHLLRGRWKSARLGQTEQRPPWAIPDPLFTDQCTRCAECIRQCETGVLTTGEGGFPIADFSRAECTFCRRCADSCTLPLFQAAQQASWSIKAEIGPNCLSACGTECRSCQDVCEVRAIRFIPQAGGVAKLALDTAVCTGCGACVSICPVQAVRMTHDVRNNNE</sequence>
<feature type="binding site" evidence="8">
    <location>
        <position position="74"/>
    </location>
    <ligand>
        <name>[4Fe-4S] cluster</name>
        <dbReference type="ChEBI" id="CHEBI:49883"/>
        <label>2</label>
    </ligand>
</feature>
<dbReference type="SUPFAM" id="SSF54862">
    <property type="entry name" value="4Fe-4S ferredoxins"/>
    <property type="match status" value="1"/>
</dbReference>
<dbReference type="GO" id="GO:0051539">
    <property type="term" value="F:4 iron, 4 sulfur cluster binding"/>
    <property type="evidence" value="ECO:0007669"/>
    <property type="project" value="UniProtKB-UniRule"/>
</dbReference>
<evidence type="ECO:0000256" key="2">
    <source>
        <dbReference type="ARBA" id="ARBA00022485"/>
    </source>
</evidence>
<evidence type="ECO:0000256" key="8">
    <source>
        <dbReference type="HAMAP-Rule" id="MF_02201"/>
    </source>
</evidence>
<keyword evidence="8" id="KW-0963">Cytoplasm</keyword>
<comment type="subcellular location">
    <subcellularLocation>
        <location evidence="8">Cytoplasm</location>
    </subcellularLocation>
</comment>
<comment type="function">
    <text evidence="8">Could be involved in the maturation of NapA, the catalytic subunit of the periplasmic nitrate reductase, before its export into the periplasm.</text>
</comment>
<dbReference type="Pfam" id="PF12838">
    <property type="entry name" value="Fer4_7"/>
    <property type="match status" value="1"/>
</dbReference>
<keyword evidence="7 8" id="KW-0411">Iron-sulfur</keyword>
<dbReference type="InterPro" id="IPR050572">
    <property type="entry name" value="Fe-S_Ferredoxin"/>
</dbReference>
<gene>
    <name evidence="8 10" type="primary">napF</name>
    <name evidence="10" type="ORF">J2R62_09120</name>
</gene>
<feature type="binding site" evidence="8">
    <location>
        <position position="49"/>
    </location>
    <ligand>
        <name>[4Fe-4S] cluster</name>
        <dbReference type="ChEBI" id="CHEBI:49883"/>
        <label>1</label>
    </ligand>
</feature>
<dbReference type="InterPro" id="IPR017900">
    <property type="entry name" value="4Fe4S_Fe_S_CS"/>
</dbReference>
<dbReference type="AlphaFoldDB" id="A0A8I1W7J2"/>
<dbReference type="CDD" id="cd10564">
    <property type="entry name" value="NapF_like"/>
    <property type="match status" value="1"/>
</dbReference>
<keyword evidence="2 8" id="KW-0004">4Fe-4S</keyword>
<feature type="binding site" evidence="8">
    <location>
        <position position="81"/>
    </location>
    <ligand>
        <name>[4Fe-4S] cluster</name>
        <dbReference type="ChEBI" id="CHEBI:49883"/>
        <label>2</label>
    </ligand>
</feature>
<evidence type="ECO:0000313" key="10">
    <source>
        <dbReference type="EMBL" id="MBO1108381.1"/>
    </source>
</evidence>
<name>A0A8I1W7J2_PLESH</name>
<keyword evidence="4 8" id="KW-0677">Repeat</keyword>
<feature type="binding site" evidence="8">
    <location>
        <position position="71"/>
    </location>
    <ligand>
        <name>[4Fe-4S] cluster</name>
        <dbReference type="ChEBI" id="CHEBI:49883"/>
        <label>2</label>
    </ligand>
</feature>
<feature type="domain" description="4Fe-4S ferredoxin-type" evidence="9">
    <location>
        <begin position="134"/>
        <end position="163"/>
    </location>
</feature>
<feature type="binding site" evidence="8">
    <location>
        <position position="77"/>
    </location>
    <ligand>
        <name>[4Fe-4S] cluster</name>
        <dbReference type="ChEBI" id="CHEBI:49883"/>
        <label>2</label>
    </ligand>
</feature>
<dbReference type="PANTHER" id="PTHR43687">
    <property type="entry name" value="ADENYLYLSULFATE REDUCTASE, BETA SUBUNIT"/>
    <property type="match status" value="1"/>
</dbReference>
<reference evidence="10" key="1">
    <citation type="submission" date="2021-03" db="EMBL/GenBank/DDBJ databases">
        <title>Plesiomonas shigelloides zfcc0051, isolated from zebrafish feces.</title>
        <authorList>
            <person name="Vanderhoek Z."/>
            <person name="Gaulke C."/>
        </authorList>
    </citation>
    <scope>NUCLEOTIDE SEQUENCE</scope>
    <source>
        <strain evidence="10">Zfcc0051</strain>
    </source>
</reference>
<dbReference type="PANTHER" id="PTHR43687:SF6">
    <property type="entry name" value="L-ASPARTATE SEMIALDEHYDE SULFURTRANSFERASE IRON-SULFUR SUBUNIT"/>
    <property type="match status" value="1"/>
</dbReference>
<evidence type="ECO:0000256" key="6">
    <source>
        <dbReference type="ARBA" id="ARBA00023004"/>
    </source>
</evidence>
<dbReference type="Proteomes" id="UP000664658">
    <property type="component" value="Unassembled WGS sequence"/>
</dbReference>
<feature type="binding site" evidence="8">
    <location>
        <position position="45"/>
    </location>
    <ligand>
        <name>[4Fe-4S] cluster</name>
        <dbReference type="ChEBI" id="CHEBI:49883"/>
        <label>1</label>
    </ligand>
</feature>
<dbReference type="EMBL" id="JAFNAA010000008">
    <property type="protein sequence ID" value="MBO1108381.1"/>
    <property type="molecule type" value="Genomic_DNA"/>
</dbReference>
<keyword evidence="3 8" id="KW-0479">Metal-binding</keyword>
<keyword evidence="1" id="KW-0813">Transport</keyword>
<dbReference type="HAMAP" id="MF_02201">
    <property type="entry name" value="NapF"/>
    <property type="match status" value="1"/>
</dbReference>
<proteinExistence type="inferred from homology"/>
<dbReference type="GO" id="GO:0005737">
    <property type="term" value="C:cytoplasm"/>
    <property type="evidence" value="ECO:0007669"/>
    <property type="project" value="UniProtKB-SubCell"/>
</dbReference>
<evidence type="ECO:0000256" key="7">
    <source>
        <dbReference type="ARBA" id="ARBA00023014"/>
    </source>
</evidence>
<feature type="binding site" evidence="8">
    <location>
        <position position="39"/>
    </location>
    <ligand>
        <name>[4Fe-4S] cluster</name>
        <dbReference type="ChEBI" id="CHEBI:49883"/>
        <label>1</label>
    </ligand>
</feature>
<evidence type="ECO:0000256" key="4">
    <source>
        <dbReference type="ARBA" id="ARBA00022737"/>
    </source>
</evidence>
<comment type="caution">
    <text evidence="10">The sequence shown here is derived from an EMBL/GenBank/DDBJ whole genome shotgun (WGS) entry which is preliminary data.</text>
</comment>
<dbReference type="PROSITE" id="PS00198">
    <property type="entry name" value="4FE4S_FER_1"/>
    <property type="match status" value="1"/>
</dbReference>
<dbReference type="PROSITE" id="PS51379">
    <property type="entry name" value="4FE4S_FER_2"/>
    <property type="match status" value="2"/>
</dbReference>